<sequence>MVRFIWSTAAYLVANAVGLLIAALLLPGFSIDFLSFVLAVVIFSAVQTVAGPLITKISMKSFPQLMGGIALVTIFLGLFVTDMLMAGMQIGGIANWLAATLLVWIGSLVASVLLPIYVFKRLADAKD</sequence>
<feature type="transmembrane region" description="Helical" evidence="1">
    <location>
        <begin position="96"/>
        <end position="119"/>
    </location>
</feature>
<evidence type="ECO:0000313" key="3">
    <source>
        <dbReference type="Proteomes" id="UP000253370"/>
    </source>
</evidence>
<organism evidence="2 3">
    <name type="scientific">Rhodosalinus halophilus</name>
    <dbReference type="NCBI Taxonomy" id="2259333"/>
    <lineage>
        <taxon>Bacteria</taxon>
        <taxon>Pseudomonadati</taxon>
        <taxon>Pseudomonadota</taxon>
        <taxon>Alphaproteobacteria</taxon>
        <taxon>Rhodobacterales</taxon>
        <taxon>Paracoccaceae</taxon>
        <taxon>Rhodosalinus</taxon>
    </lineage>
</organism>
<dbReference type="Pfam" id="PF04020">
    <property type="entry name" value="Phage_holin_4_2"/>
    <property type="match status" value="1"/>
</dbReference>
<feature type="transmembrane region" description="Helical" evidence="1">
    <location>
        <begin position="33"/>
        <end position="54"/>
    </location>
</feature>
<protein>
    <recommendedName>
        <fullName evidence="4">4 TMS phage holin, superfamily IV</fullName>
    </recommendedName>
</protein>
<evidence type="ECO:0008006" key="4">
    <source>
        <dbReference type="Google" id="ProtNLM"/>
    </source>
</evidence>
<keyword evidence="1" id="KW-0472">Membrane</keyword>
<dbReference type="RefSeq" id="WP_113290358.1">
    <property type="nucleotide sequence ID" value="NZ_QNTQ01000015.1"/>
</dbReference>
<keyword evidence="3" id="KW-1185">Reference proteome</keyword>
<dbReference type="EMBL" id="QNTQ01000015">
    <property type="protein sequence ID" value="RBI83715.1"/>
    <property type="molecule type" value="Genomic_DNA"/>
</dbReference>
<evidence type="ECO:0000313" key="2">
    <source>
        <dbReference type="EMBL" id="RBI83715.1"/>
    </source>
</evidence>
<dbReference type="InterPro" id="IPR007165">
    <property type="entry name" value="Phage_holin_4_2"/>
</dbReference>
<comment type="caution">
    <text evidence="2">The sequence shown here is derived from an EMBL/GenBank/DDBJ whole genome shotgun (WGS) entry which is preliminary data.</text>
</comment>
<gene>
    <name evidence="2" type="ORF">DRV85_15350</name>
</gene>
<name>A0A365U662_9RHOB</name>
<dbReference type="AlphaFoldDB" id="A0A365U662"/>
<accession>A0A365U662</accession>
<reference evidence="2 3" key="1">
    <citation type="submission" date="2018-07" db="EMBL/GenBank/DDBJ databases">
        <title>Rhodosalinus sp. strain E84T genomic sequence and assembly.</title>
        <authorList>
            <person name="Liu Z.-W."/>
            <person name="Lu D.-C."/>
        </authorList>
    </citation>
    <scope>NUCLEOTIDE SEQUENCE [LARGE SCALE GENOMIC DNA]</scope>
    <source>
        <strain evidence="2 3">E84</strain>
    </source>
</reference>
<feature type="transmembrane region" description="Helical" evidence="1">
    <location>
        <begin position="9"/>
        <end position="27"/>
    </location>
</feature>
<keyword evidence="1" id="KW-1133">Transmembrane helix</keyword>
<proteinExistence type="predicted"/>
<dbReference type="OrthoDB" id="7867530at2"/>
<feature type="transmembrane region" description="Helical" evidence="1">
    <location>
        <begin position="66"/>
        <end position="90"/>
    </location>
</feature>
<dbReference type="Proteomes" id="UP000253370">
    <property type="component" value="Unassembled WGS sequence"/>
</dbReference>
<evidence type="ECO:0000256" key="1">
    <source>
        <dbReference type="SAM" id="Phobius"/>
    </source>
</evidence>
<keyword evidence="1" id="KW-0812">Transmembrane</keyword>